<protein>
    <recommendedName>
        <fullName evidence="3">TIGR04452 family lipoprotein</fullName>
    </recommendedName>
</protein>
<evidence type="ECO:0008006" key="3">
    <source>
        <dbReference type="Google" id="ProtNLM"/>
    </source>
</evidence>
<dbReference type="RefSeq" id="WP_205281307.1">
    <property type="nucleotide sequence ID" value="NZ_JAFFPU010000075.1"/>
</dbReference>
<evidence type="ECO:0000313" key="2">
    <source>
        <dbReference type="Proteomes" id="UP000724686"/>
    </source>
</evidence>
<comment type="caution">
    <text evidence="1">The sequence shown here is derived from an EMBL/GenBank/DDBJ whole genome shotgun (WGS) entry which is preliminary data.</text>
</comment>
<dbReference type="EMBL" id="JAFFPU010000075">
    <property type="protein sequence ID" value="MBM9579364.1"/>
    <property type="molecule type" value="Genomic_DNA"/>
</dbReference>
<gene>
    <name evidence="1" type="ORF">JWG45_19655</name>
</gene>
<proteinExistence type="predicted"/>
<keyword evidence="2" id="KW-1185">Reference proteome</keyword>
<name>A0ABS2UHS9_9LEPT</name>
<organism evidence="1 2">
    <name type="scientific">Leptospira ainlahdjerensis</name>
    <dbReference type="NCBI Taxonomy" id="2810033"/>
    <lineage>
        <taxon>Bacteria</taxon>
        <taxon>Pseudomonadati</taxon>
        <taxon>Spirochaetota</taxon>
        <taxon>Spirochaetia</taxon>
        <taxon>Leptospirales</taxon>
        <taxon>Leptospiraceae</taxon>
        <taxon>Leptospira</taxon>
    </lineage>
</organism>
<accession>A0ABS2UHS9</accession>
<sequence length="114" mass="12747">MVPDRICSLLFFYVSILFFSFCSTTQKIHLLSQGNLEGKKIPENLQNLSGEIKEGKDCGFYYSLAKAFENAIANTKYDTILEAEVTHTTGPFAPMHCIFIKGFALNSDTIPRGK</sequence>
<evidence type="ECO:0000313" key="1">
    <source>
        <dbReference type="EMBL" id="MBM9579364.1"/>
    </source>
</evidence>
<dbReference type="Proteomes" id="UP000724686">
    <property type="component" value="Unassembled WGS sequence"/>
</dbReference>
<reference evidence="1 2" key="1">
    <citation type="submission" date="2021-02" db="EMBL/GenBank/DDBJ databases">
        <title>Leptospira ainlahdjerensis sp. nov., Leptospira ainazelensis sp. nov., Leptospira abararensis sp. nov. and Leptospira chreensis sp. nov., four new species isolated from water sources in Algeria.</title>
        <authorList>
            <person name="Amara Korba A."/>
            <person name="Kainiu M."/>
            <person name="Vincent A.T."/>
            <person name="Mariet J.-F."/>
            <person name="Veyrier F.J."/>
            <person name="Goarant C."/>
            <person name="Picardeau M."/>
        </authorList>
    </citation>
    <scope>NUCLEOTIDE SEQUENCE [LARGE SCALE GENOMIC DNA]</scope>
    <source>
        <strain evidence="1 2">201903070</strain>
    </source>
</reference>